<keyword evidence="3" id="KW-1185">Reference proteome</keyword>
<feature type="compositionally biased region" description="Basic and acidic residues" evidence="1">
    <location>
        <begin position="139"/>
        <end position="153"/>
    </location>
</feature>
<dbReference type="InterPro" id="IPR029063">
    <property type="entry name" value="SAM-dependent_MTases_sf"/>
</dbReference>
<reference evidence="2 3" key="1">
    <citation type="submission" date="2011-11" db="EMBL/GenBank/DDBJ databases">
        <authorList>
            <person name="Weinstock G."/>
            <person name="Sodergren E."/>
            <person name="Clifton S."/>
            <person name="Fulton L."/>
            <person name="Fulton B."/>
            <person name="Courtney L."/>
            <person name="Fronick C."/>
            <person name="Harrison M."/>
            <person name="Strong C."/>
            <person name="Farmer C."/>
            <person name="Delahaunty K."/>
            <person name="Markovic C."/>
            <person name="Hall O."/>
            <person name="Minx P."/>
            <person name="Tomlinson C."/>
            <person name="Mitreva M."/>
            <person name="Hou S."/>
            <person name="Chen J."/>
            <person name="Wollam A."/>
            <person name="Pepin K.H."/>
            <person name="Johnson M."/>
            <person name="Bhonagiri V."/>
            <person name="Zhang X."/>
            <person name="Suruliraj S."/>
            <person name="Warren W."/>
            <person name="Chinwalla A."/>
            <person name="Mardis E.R."/>
            <person name="Wilson R.K."/>
        </authorList>
    </citation>
    <scope>NUCLEOTIDE SEQUENCE [LARGE SCALE GENOMIC DNA]</scope>
    <source>
        <strain evidence="2 3">YIT 11816</strain>
    </source>
</reference>
<feature type="non-terminal residue" evidence="2">
    <location>
        <position position="1"/>
    </location>
</feature>
<dbReference type="STRING" id="762967.HMPREF9440_01207"/>
<dbReference type="Proteomes" id="UP000004956">
    <property type="component" value="Unassembled WGS sequence"/>
</dbReference>
<dbReference type="Gene3D" id="3.40.50.150">
    <property type="entry name" value="Vaccinia Virus protein VP39"/>
    <property type="match status" value="1"/>
</dbReference>
<evidence type="ECO:0008006" key="4">
    <source>
        <dbReference type="Google" id="ProtNLM"/>
    </source>
</evidence>
<comment type="caution">
    <text evidence="2">The sequence shown here is derived from an EMBL/GenBank/DDBJ whole genome shotgun (WGS) entry which is preliminary data.</text>
</comment>
<dbReference type="AlphaFoldDB" id="H3KEP2"/>
<name>H3KEP2_9BURK</name>
<dbReference type="EMBL" id="AFBQ01000164">
    <property type="protein sequence ID" value="EHY31417.1"/>
    <property type="molecule type" value="Genomic_DNA"/>
</dbReference>
<dbReference type="SUPFAM" id="SSF53335">
    <property type="entry name" value="S-adenosyl-L-methionine-dependent methyltransferases"/>
    <property type="match status" value="1"/>
</dbReference>
<dbReference type="RefSeq" id="WP_008542063.1">
    <property type="nucleotide sequence ID" value="NZ_JH604949.1"/>
</dbReference>
<feature type="region of interest" description="Disordered" evidence="1">
    <location>
        <begin position="135"/>
        <end position="156"/>
    </location>
</feature>
<accession>H3KEP2</accession>
<dbReference type="PATRIC" id="fig|762967.3.peg.954"/>
<gene>
    <name evidence="2" type="ORF">HMPREF9440_01207</name>
</gene>
<dbReference type="HOGENOM" id="CLU_1424391_0_0_4"/>
<sequence>RVEMEAVGTDEVVRARAPFDLIALGSVLQWAEDPAAVLRDLKALTAPVGGTASISGSSPAVAPRLVFTAYLPGTLKEVRELSGNGLPFLTEDGWAQAALAAGWTIERQYAWEEVDLFPTAKHVLRHLSVTGVNGVKSANSEKRGPEGEDREAPKPMTASRLAAFLRDYEDRFATPGGVTLTWRPIAMVLR</sequence>
<proteinExistence type="predicted"/>
<evidence type="ECO:0000313" key="3">
    <source>
        <dbReference type="Proteomes" id="UP000004956"/>
    </source>
</evidence>
<evidence type="ECO:0000313" key="2">
    <source>
        <dbReference type="EMBL" id="EHY31417.1"/>
    </source>
</evidence>
<evidence type="ECO:0000256" key="1">
    <source>
        <dbReference type="SAM" id="MobiDB-lite"/>
    </source>
</evidence>
<organism evidence="2 3">
    <name type="scientific">Sutterella parvirubra YIT 11816</name>
    <dbReference type="NCBI Taxonomy" id="762967"/>
    <lineage>
        <taxon>Bacteria</taxon>
        <taxon>Pseudomonadati</taxon>
        <taxon>Pseudomonadota</taxon>
        <taxon>Betaproteobacteria</taxon>
        <taxon>Burkholderiales</taxon>
        <taxon>Sutterellaceae</taxon>
        <taxon>Sutterella</taxon>
    </lineage>
</organism>
<protein>
    <recommendedName>
        <fullName evidence="4">Methyltransferase type 11 domain-containing protein</fullName>
    </recommendedName>
</protein>